<keyword evidence="3" id="KW-1133">Transmembrane helix</keyword>
<comment type="caution">
    <text evidence="5">The sequence shown here is derived from an EMBL/GenBank/DDBJ whole genome shotgun (WGS) entry which is preliminary data.</text>
</comment>
<dbReference type="OrthoDB" id="5348717at2"/>
<organism evidence="5 6">
    <name type="scientific">Campylobacter aviculae</name>
    <dbReference type="NCBI Taxonomy" id="2510190"/>
    <lineage>
        <taxon>Bacteria</taxon>
        <taxon>Pseudomonadati</taxon>
        <taxon>Campylobacterota</taxon>
        <taxon>Epsilonproteobacteria</taxon>
        <taxon>Campylobacterales</taxon>
        <taxon>Campylobacteraceae</taxon>
        <taxon>Campylobacter</taxon>
    </lineage>
</organism>
<feature type="transmembrane region" description="Helical" evidence="3">
    <location>
        <begin position="330"/>
        <end position="351"/>
    </location>
</feature>
<keyword evidence="3" id="KW-0472">Membrane</keyword>
<dbReference type="PANTHER" id="PTHR32089:SF112">
    <property type="entry name" value="LYSOZYME-LIKE PROTEIN-RELATED"/>
    <property type="match status" value="1"/>
</dbReference>
<dbReference type="RefSeq" id="WP_137621885.1">
    <property type="nucleotide sequence ID" value="NZ_NXMA01000004.1"/>
</dbReference>
<dbReference type="Proteomes" id="UP000310353">
    <property type="component" value="Unassembled WGS sequence"/>
</dbReference>
<sequence>MFKSLSIGTKLILFTAISIVLGLAIMIAFISFQVSSNMGYQAEESVKLASKRYVNYMEGSLNEPIMLSRAVGMSITDSIKDDGFIDMNILTNLVKDTLDGSMHTTYAFLYLNDPSVISGGDKEKFMCKDGVFSMVLNDTTPGVTGGIKIIRLDNAYQEIPVLETIQQQANANNPKVAFGKATKLNFGNGEFIGINFAMPLFNKTGKYIGAIGFSLEFSEMAKVLLDPSLDFHKGDQRILLSNDAEFVIHENPKALLQKLDEYNHAPTAKTIAEAVRSNKDLLLDNFLTSTGFESYASVVSFSTINNSSHWSILVTTPKASVLAPLYKLQFAIIIVAIVFLFIILAIIYICVRKLVTVRIGTTLHSLENFFLFLNHKRNDVKTIEVHNNDELGQMGKIINENILATKQGLEQDNQAVKESVSTVQVVERGDLTARITANPRNPQLVELKNVLNKLLDVLQTKVGSDMNAIHKIFEEYKSLDFRNKLENASGSVEVTTNALGEEIIKMLKQSSEFANHLASESSKLQNAVQNLTSSSNSQAASLEETAAALEEITSSMQNVSVKTSDVITQSEEIKNVTSIIGDIADQINLLALNAAIEAARAGEHGRGFAVVADEVRKLAERTQKSLSEIEANTNLLVQSINDMAESIKEQTAGITQINESVAQIDQTTKDNVEIANESAIISNTVSDIANNILEDVKKKKF</sequence>
<dbReference type="Pfam" id="PF00015">
    <property type="entry name" value="MCPsignal"/>
    <property type="match status" value="1"/>
</dbReference>
<dbReference type="GO" id="GO:0016020">
    <property type="term" value="C:membrane"/>
    <property type="evidence" value="ECO:0007669"/>
    <property type="project" value="InterPro"/>
</dbReference>
<feature type="domain" description="Methyl-accepting transducer" evidence="4">
    <location>
        <begin position="501"/>
        <end position="701"/>
    </location>
</feature>
<dbReference type="Gene3D" id="1.10.287.950">
    <property type="entry name" value="Methyl-accepting chemotaxis protein"/>
    <property type="match status" value="1"/>
</dbReference>
<evidence type="ECO:0000259" key="4">
    <source>
        <dbReference type="PROSITE" id="PS50111"/>
    </source>
</evidence>
<dbReference type="InterPro" id="IPR004089">
    <property type="entry name" value="MCPsignal_dom"/>
</dbReference>
<evidence type="ECO:0000256" key="3">
    <source>
        <dbReference type="SAM" id="Phobius"/>
    </source>
</evidence>
<protein>
    <submittedName>
        <fullName evidence="5">Chemotaxis protein</fullName>
    </submittedName>
</protein>
<gene>
    <name evidence="5" type="ORF">CQA76_02550</name>
</gene>
<dbReference type="GO" id="GO:0007165">
    <property type="term" value="P:signal transduction"/>
    <property type="evidence" value="ECO:0007669"/>
    <property type="project" value="UniProtKB-KW"/>
</dbReference>
<keyword evidence="6" id="KW-1185">Reference proteome</keyword>
<proteinExistence type="predicted"/>
<dbReference type="AlphaFoldDB" id="A0A4U7BQH5"/>
<feature type="transmembrane region" description="Helical" evidence="3">
    <location>
        <begin position="12"/>
        <end position="32"/>
    </location>
</feature>
<reference evidence="5 6" key="1">
    <citation type="submission" date="2018-05" db="EMBL/GenBank/DDBJ databases">
        <title>Novel Campyloabacter and Helicobacter Species and Strains.</title>
        <authorList>
            <person name="Mannion A.J."/>
            <person name="Shen Z."/>
            <person name="Fox J.G."/>
        </authorList>
    </citation>
    <scope>NUCLEOTIDE SEQUENCE [LARGE SCALE GENOMIC DNA]</scope>
    <source>
        <strain evidence="6">MIT17-670</strain>
    </source>
</reference>
<evidence type="ECO:0000313" key="5">
    <source>
        <dbReference type="EMBL" id="TKX32520.1"/>
    </source>
</evidence>
<evidence type="ECO:0000256" key="2">
    <source>
        <dbReference type="PROSITE-ProRule" id="PRU00284"/>
    </source>
</evidence>
<dbReference type="PROSITE" id="PS50111">
    <property type="entry name" value="CHEMOTAXIS_TRANSDUC_2"/>
    <property type="match status" value="1"/>
</dbReference>
<accession>A0A4U7BQH5</accession>
<dbReference type="SUPFAM" id="SSF58104">
    <property type="entry name" value="Methyl-accepting chemotaxis protein (MCP) signaling domain"/>
    <property type="match status" value="1"/>
</dbReference>
<dbReference type="EMBL" id="NXMA01000004">
    <property type="protein sequence ID" value="TKX32520.1"/>
    <property type="molecule type" value="Genomic_DNA"/>
</dbReference>
<dbReference type="Gene3D" id="3.30.450.20">
    <property type="entry name" value="PAS domain"/>
    <property type="match status" value="1"/>
</dbReference>
<evidence type="ECO:0000313" key="6">
    <source>
        <dbReference type="Proteomes" id="UP000310353"/>
    </source>
</evidence>
<evidence type="ECO:0000256" key="1">
    <source>
        <dbReference type="ARBA" id="ARBA00023224"/>
    </source>
</evidence>
<name>A0A4U7BQH5_9BACT</name>
<keyword evidence="1 2" id="KW-0807">Transducer</keyword>
<dbReference type="PANTHER" id="PTHR32089">
    <property type="entry name" value="METHYL-ACCEPTING CHEMOTAXIS PROTEIN MCPB"/>
    <property type="match status" value="1"/>
</dbReference>
<keyword evidence="3" id="KW-0812">Transmembrane</keyword>
<dbReference type="SMART" id="SM00283">
    <property type="entry name" value="MA"/>
    <property type="match status" value="1"/>
</dbReference>